<dbReference type="InterPro" id="IPR022385">
    <property type="entry name" value="Rhs_assc_core"/>
</dbReference>
<name>A0A7W5FWL5_9BURK</name>
<protein>
    <submittedName>
        <fullName evidence="8">RHS repeat-associated protein</fullName>
    </submittedName>
</protein>
<keyword evidence="2" id="KW-0677">Repeat</keyword>
<evidence type="ECO:0000259" key="6">
    <source>
        <dbReference type="Pfam" id="PF20148"/>
    </source>
</evidence>
<keyword evidence="1 4" id="KW-0732">Signal</keyword>
<evidence type="ECO:0000256" key="4">
    <source>
        <dbReference type="SAM" id="SignalP"/>
    </source>
</evidence>
<dbReference type="Pfam" id="PF13205">
    <property type="entry name" value="Big_5"/>
    <property type="match status" value="1"/>
</dbReference>
<evidence type="ECO:0000313" key="9">
    <source>
        <dbReference type="Proteomes" id="UP000541535"/>
    </source>
</evidence>
<feature type="region of interest" description="Disordered" evidence="3">
    <location>
        <begin position="370"/>
        <end position="411"/>
    </location>
</feature>
<dbReference type="InterPro" id="IPR056823">
    <property type="entry name" value="TEN-like_YD-shell"/>
</dbReference>
<dbReference type="InterPro" id="IPR045351">
    <property type="entry name" value="DUF6531"/>
</dbReference>
<proteinExistence type="predicted"/>
<organism evidence="8 9">
    <name type="scientific">Pseudoduganella violacea</name>
    <dbReference type="NCBI Taxonomy" id="1715466"/>
    <lineage>
        <taxon>Bacteria</taxon>
        <taxon>Pseudomonadati</taxon>
        <taxon>Pseudomonadota</taxon>
        <taxon>Betaproteobacteria</taxon>
        <taxon>Burkholderiales</taxon>
        <taxon>Oxalobacteraceae</taxon>
        <taxon>Telluria group</taxon>
        <taxon>Pseudoduganella</taxon>
    </lineage>
</organism>
<dbReference type="InterPro" id="IPR032812">
    <property type="entry name" value="SbsA_Ig"/>
</dbReference>
<feature type="signal peptide" evidence="4">
    <location>
        <begin position="1"/>
        <end position="29"/>
    </location>
</feature>
<reference evidence="8 9" key="1">
    <citation type="submission" date="2020-08" db="EMBL/GenBank/DDBJ databases">
        <title>Genomic Encyclopedia of Type Strains, Phase III (KMG-III): the genomes of soil and plant-associated and newly described type strains.</title>
        <authorList>
            <person name="Whitman W."/>
        </authorList>
    </citation>
    <scope>NUCLEOTIDE SEQUENCE [LARGE SCALE GENOMIC DNA]</scope>
    <source>
        <strain evidence="8 9">CECT 8897</strain>
    </source>
</reference>
<dbReference type="Pfam" id="PF20148">
    <property type="entry name" value="DUF6531"/>
    <property type="match status" value="1"/>
</dbReference>
<dbReference type="InterPro" id="IPR015915">
    <property type="entry name" value="Kelch-typ_b-propeller"/>
</dbReference>
<evidence type="ECO:0000256" key="2">
    <source>
        <dbReference type="ARBA" id="ARBA00022737"/>
    </source>
</evidence>
<evidence type="ECO:0000256" key="3">
    <source>
        <dbReference type="SAM" id="MobiDB-lite"/>
    </source>
</evidence>
<dbReference type="Gene3D" id="2.130.10.80">
    <property type="entry name" value="Galactose oxidase/kelch, beta-propeller"/>
    <property type="match status" value="1"/>
</dbReference>
<dbReference type="InterPro" id="IPR031325">
    <property type="entry name" value="RHS_repeat"/>
</dbReference>
<dbReference type="Gene3D" id="2.180.10.10">
    <property type="entry name" value="RHS repeat-associated core"/>
    <property type="match status" value="3"/>
</dbReference>
<dbReference type="NCBIfam" id="TIGR01643">
    <property type="entry name" value="YD_repeat_2x"/>
    <property type="match status" value="6"/>
</dbReference>
<evidence type="ECO:0000256" key="1">
    <source>
        <dbReference type="ARBA" id="ARBA00022729"/>
    </source>
</evidence>
<dbReference type="EMBL" id="JACHXD010000016">
    <property type="protein sequence ID" value="MBB3121403.1"/>
    <property type="molecule type" value="Genomic_DNA"/>
</dbReference>
<dbReference type="InterPro" id="IPR037293">
    <property type="entry name" value="Gal_Oxidase_central_sf"/>
</dbReference>
<gene>
    <name evidence="8" type="ORF">FHS03_004481</name>
</gene>
<keyword evidence="9" id="KW-1185">Reference proteome</keyword>
<feature type="domain" description="Teneurin-like YD-shell" evidence="7">
    <location>
        <begin position="1350"/>
        <end position="1433"/>
    </location>
</feature>
<dbReference type="InterPro" id="IPR050708">
    <property type="entry name" value="T6SS_VgrG/RHS"/>
</dbReference>
<dbReference type="PANTHER" id="PTHR32305:SF15">
    <property type="entry name" value="PROTEIN RHSA-RELATED"/>
    <property type="match status" value="1"/>
</dbReference>
<evidence type="ECO:0000259" key="5">
    <source>
        <dbReference type="Pfam" id="PF13205"/>
    </source>
</evidence>
<dbReference type="InterPro" id="IPR006652">
    <property type="entry name" value="Kelch_1"/>
</dbReference>
<feature type="domain" description="DUF6531" evidence="6">
    <location>
        <begin position="748"/>
        <end position="822"/>
    </location>
</feature>
<feature type="domain" description="SbsA Ig-like" evidence="5">
    <location>
        <begin position="261"/>
        <end position="342"/>
    </location>
</feature>
<dbReference type="SUPFAM" id="SSF117281">
    <property type="entry name" value="Kelch motif"/>
    <property type="match status" value="1"/>
</dbReference>
<dbReference type="RefSeq" id="WP_183443124.1">
    <property type="nucleotide sequence ID" value="NZ_JACHXD010000016.1"/>
</dbReference>
<dbReference type="InterPro" id="IPR006530">
    <property type="entry name" value="YD"/>
</dbReference>
<sequence length="1825" mass="193180">MSERHVMSRHLRWLPALLLPVLLAAPAGAQNPAADAPRPGLQKLAAPAPLARPGQSVTQLPDGRWLLLGGQGVDQEAVAGIELLDAASGKKEKLPGALLQARRGHSATLLPDGSVLVLGGVDSNGNVVAAAEQLDPAQGRSQALPPLPLIARSGHSATVLTDGRLLIAGGADARGRLVYEAEIYDPLTHQVERFNPKLESARLHHLAALLPTAEVLLWSGSDGEKRSVDSGELYDPGSQRFSSVSAAGLDELAAQLAAPAPLALAGSRPEAESNAAPVDQPFVLRFNQAMDVRSLNGASVTLLGPHGTVPLKVVPVEQGLLAFIKPAADLLPDSRYTLFVDGARSRSGVPLGFTSLGFSTARLTAPAGANAAAGGRDAAPVSLPPASGINQDASRTGNGAGGSGSGAAADAALQPGGARQYGALEKQAMAAADSVMQSEVWQPDATALKGDWRAKRGESPLQKLPPLQAPPGETALAGQVLTMHGRGLRNVRLQIGEQTVLSDDTGRFLLRGIPAGVQVLSIDGFAADKEATRYGYYQVRVDVHAGKTTALDYTIWSSRLDPAGNVAIASPNDKEVVLTSPRIPGLELRIPAGSVIRDRSGKIVTELNMTAIPVDRPPFPLPNVGVPVYFTVQPGGASITSTNTRSQQGARLVYPNFSGAAPGSRVDFWNYDARGKGWYVYGQGTISPDGKQAIPDADVKIYEFTGAMISVPSNGPPEGPPPGGCGGGGSGDCNSDGNQPAQPSGCAGDPVDCATGLFLNNATDLAVDDVIPMRVTRSYRPRDPASRGFGVGTNLQYDYFLVGDTSPWTYQELILPDGGRLRYKRISAGTGYTDAVYLHTASTTRYYGSVLRHKGGSCYWELKLKDGEAICFPESMNSTVARAAAATSLSDRYGNTLTFTRTSNNLTRIASPSGRYIDFVYDAKNRITQASDNAGRTVGYEYDAAGRLAKVTDPLGNTELFTYDAAHNMLTVQDKRGNLMVTNVYDANNRVSKQTYADGSTNLFSYTLNAASKVTQTDVTNERGIVKRIEFNAAGYPLRITTALGLPEQQIEVYERDPLSNLLLARTDALGRKTAYTYDEKGNLLTQTLFAGSAAAVTSTMTYSGDFSQLLSQTDGAGRSNSWTYDSRGNVTEVKDANGITTRTSYNSAGQAVEFSNGEGKATSLAYDGYDLASVTDPLGRAIASATDTLGRRLNVSDALGNRIVFEQDALGRVTRITNALEQSTNMGFDGNGNSTSLRDAKLNQHQFGFSKVNTLTSATDPLNRNEILEYDPAHNLSKFTDRKGQVSSFTYDGQNRMKTASFADGSSIAYTYDAGDRLTRIADSANGVITRSYDSYDNLLEEVTPKGRISYAYDAYGRRTSATVAGQPTISYSYDAGGRLTRIEQAAGASNNNAVQRVDFEYDRNNARTKVTYPNGVVRANTYDDAGQLTLVRYTKADGSLLGDLTFSYDLAGRRTASGGSLARTLLPDEVSEASVDAANRLTSFNGHALSYDANGNLLSDGTQSYVWNARDQLVQIKALDGSVIASFGYDALGRRQSKTVAGVGSGYLYDGLNVVQELNGVNADGSIPANVRANYILGGVDEVFAQTSGSGASARVTSYLSDAIGSVIRLTDGQGNKVVDYQYGPYGQTQADAAHGNPFQYTGRENDGTGLYYYRARYYSPATGRFIQSDPIGLGGGVNTYAYVYGNPISKVDPSGEFGIVGGLIGAGFELGIQAYKNYRDGCDIFDIDNYDWWDVGVSAAVGALAPGMMNVGKTAWKSGNAIRALSSQSANTANRAAKIAGRISQHKNSIRDITATQAAYQGAKAAAKAANGDGGESCGCQR</sequence>
<dbReference type="Proteomes" id="UP000541535">
    <property type="component" value="Unassembled WGS sequence"/>
</dbReference>
<feature type="chain" id="PRO_5030641290" evidence="4">
    <location>
        <begin position="30"/>
        <end position="1825"/>
    </location>
</feature>
<dbReference type="Pfam" id="PF25023">
    <property type="entry name" value="TEN_YD-shell"/>
    <property type="match status" value="1"/>
</dbReference>
<dbReference type="NCBIfam" id="TIGR03696">
    <property type="entry name" value="Rhs_assc_core"/>
    <property type="match status" value="1"/>
</dbReference>
<dbReference type="SMART" id="SM00612">
    <property type="entry name" value="Kelch"/>
    <property type="match status" value="2"/>
</dbReference>
<dbReference type="Pfam" id="PF05593">
    <property type="entry name" value="RHS_repeat"/>
    <property type="match status" value="5"/>
</dbReference>
<dbReference type="PANTHER" id="PTHR32305">
    <property type="match status" value="1"/>
</dbReference>
<evidence type="ECO:0000259" key="7">
    <source>
        <dbReference type="Pfam" id="PF25023"/>
    </source>
</evidence>
<feature type="compositionally biased region" description="Pro residues" evidence="3">
    <location>
        <begin position="714"/>
        <end position="723"/>
    </location>
</feature>
<feature type="region of interest" description="Disordered" evidence="3">
    <location>
        <begin position="710"/>
        <end position="746"/>
    </location>
</feature>
<comment type="caution">
    <text evidence="8">The sequence shown here is derived from an EMBL/GenBank/DDBJ whole genome shotgun (WGS) entry which is preliminary data.</text>
</comment>
<evidence type="ECO:0000313" key="8">
    <source>
        <dbReference type="EMBL" id="MBB3121403.1"/>
    </source>
</evidence>
<accession>A0A7W5FWL5</accession>
<feature type="compositionally biased region" description="Low complexity" evidence="3">
    <location>
        <begin position="370"/>
        <end position="379"/>
    </location>
</feature>
<dbReference type="Gene3D" id="2.120.10.80">
    <property type="entry name" value="Kelch-type beta propeller"/>
    <property type="match status" value="1"/>
</dbReference>